<dbReference type="InterPro" id="IPR009311">
    <property type="entry name" value="IFI6/IFI27-like"/>
</dbReference>
<dbReference type="AlphaFoldDB" id="S5MJX4"/>
<evidence type="ECO:0000256" key="5">
    <source>
        <dbReference type="ARBA" id="ARBA00023136"/>
    </source>
</evidence>
<name>S5MJX4_9ARAC</name>
<keyword evidence="3" id="KW-0812">Transmembrane</keyword>
<proteinExistence type="inferred from homology"/>
<comment type="similarity">
    <text evidence="2">Belongs to the IFI6/IFI27 family.</text>
</comment>
<dbReference type="PANTHER" id="PTHR16932:SF18">
    <property type="entry name" value="INTERFERON, ALPHA-INDUCIBLE PROTEIN 27-LIKE 2"/>
    <property type="match status" value="1"/>
</dbReference>
<keyword evidence="5" id="KW-0472">Membrane</keyword>
<keyword evidence="4" id="KW-1133">Transmembrane helix</keyword>
<protein>
    <recommendedName>
        <fullName evidence="7">Interferon alpha-inducible protein 27-like protein 2A</fullName>
    </recommendedName>
</protein>
<evidence type="ECO:0000256" key="3">
    <source>
        <dbReference type="ARBA" id="ARBA00022692"/>
    </source>
</evidence>
<comment type="subcellular location">
    <subcellularLocation>
        <location evidence="1">Membrane</location>
        <topology evidence="1">Multi-pass membrane protein</topology>
    </subcellularLocation>
</comment>
<evidence type="ECO:0000256" key="2">
    <source>
        <dbReference type="ARBA" id="ARBA00007262"/>
    </source>
</evidence>
<evidence type="ECO:0008006" key="7">
    <source>
        <dbReference type="Google" id="ProtNLM"/>
    </source>
</evidence>
<dbReference type="EMBL" id="KC480154">
    <property type="protein sequence ID" value="AGR53517.1"/>
    <property type="molecule type" value="Genomic_DNA"/>
</dbReference>
<sequence>MDPATLIFAGKVTLGAVAAVGGATVALPLLGFSSAGVAAGSVAAGVQSMIGNVAAGSAFASLQSAGVTGLAAATKAALATGGAAVAAFL</sequence>
<accession>S5MJX4</accession>
<evidence type="ECO:0000256" key="4">
    <source>
        <dbReference type="ARBA" id="ARBA00022989"/>
    </source>
</evidence>
<reference evidence="6" key="1">
    <citation type="journal article" date="2013" name="Toxicon">
        <title>Transcriptome analysis of venom glands from a single fishing spider Dolomedes mizhoanus.</title>
        <authorList>
            <person name="Jiang L."/>
            <person name="Liu C."/>
            <person name="Duan Z."/>
            <person name="Deng M."/>
            <person name="Tang X."/>
            <person name="Liang S."/>
        </authorList>
    </citation>
    <scope>NUCLEOTIDE SEQUENCE</scope>
    <source>
        <strain evidence="6">DM-252</strain>
    </source>
</reference>
<dbReference type="InterPro" id="IPR038213">
    <property type="entry name" value="IFI6/IFI27-like_sf"/>
</dbReference>
<organism evidence="6">
    <name type="scientific">Dolomedes mizhoanus</name>
    <dbReference type="NCBI Taxonomy" id="1366394"/>
    <lineage>
        <taxon>Eukaryota</taxon>
        <taxon>Metazoa</taxon>
        <taxon>Ecdysozoa</taxon>
        <taxon>Arthropoda</taxon>
        <taxon>Chelicerata</taxon>
        <taxon>Arachnida</taxon>
        <taxon>Araneae</taxon>
        <taxon>Araneomorphae</taxon>
        <taxon>Entelegynae</taxon>
        <taxon>Lycosoidea</taxon>
        <taxon>Pisauridae</taxon>
        <taxon>Dolomedes</taxon>
    </lineage>
</organism>
<dbReference type="Gene3D" id="6.10.110.10">
    <property type="match status" value="1"/>
</dbReference>
<evidence type="ECO:0000256" key="1">
    <source>
        <dbReference type="ARBA" id="ARBA00004141"/>
    </source>
</evidence>
<dbReference type="Pfam" id="PF06140">
    <property type="entry name" value="Ifi-6-16"/>
    <property type="match status" value="1"/>
</dbReference>
<dbReference type="PANTHER" id="PTHR16932">
    <property type="entry name" value="INTERFERON ALPHA-INDUCIBLE PROTEIN 27"/>
    <property type="match status" value="1"/>
</dbReference>
<dbReference type="GO" id="GO:0016020">
    <property type="term" value="C:membrane"/>
    <property type="evidence" value="ECO:0007669"/>
    <property type="project" value="UniProtKB-SubCell"/>
</dbReference>
<evidence type="ECO:0000313" key="6">
    <source>
        <dbReference type="EMBL" id="AGR53517.1"/>
    </source>
</evidence>